<evidence type="ECO:0000313" key="2">
    <source>
        <dbReference type="Proteomes" id="UP001165960"/>
    </source>
</evidence>
<gene>
    <name evidence="1" type="ORF">DSO57_1005114</name>
</gene>
<organism evidence="1 2">
    <name type="scientific">Entomophthora muscae</name>
    <dbReference type="NCBI Taxonomy" id="34485"/>
    <lineage>
        <taxon>Eukaryota</taxon>
        <taxon>Fungi</taxon>
        <taxon>Fungi incertae sedis</taxon>
        <taxon>Zoopagomycota</taxon>
        <taxon>Entomophthoromycotina</taxon>
        <taxon>Entomophthoromycetes</taxon>
        <taxon>Entomophthorales</taxon>
        <taxon>Entomophthoraceae</taxon>
        <taxon>Entomophthora</taxon>
    </lineage>
</organism>
<name>A0ACC2S9X5_9FUNG</name>
<evidence type="ECO:0000313" key="1">
    <source>
        <dbReference type="EMBL" id="KAJ9059193.1"/>
    </source>
</evidence>
<accession>A0ACC2S9X5</accession>
<sequence>MLDNVNSNCLGFTPGDVGNNGEAGSLLCLVLGPLVAGPSVVRAKATSWPPPSVGLSTYHPHHARE</sequence>
<proteinExistence type="predicted"/>
<comment type="caution">
    <text evidence="1">The sequence shown here is derived from an EMBL/GenBank/DDBJ whole genome shotgun (WGS) entry which is preliminary data.</text>
</comment>
<dbReference type="Proteomes" id="UP001165960">
    <property type="component" value="Unassembled WGS sequence"/>
</dbReference>
<reference evidence="1" key="1">
    <citation type="submission" date="2022-04" db="EMBL/GenBank/DDBJ databases">
        <title>Genome of the entomopathogenic fungus Entomophthora muscae.</title>
        <authorList>
            <person name="Elya C."/>
            <person name="Lovett B.R."/>
            <person name="Lee E."/>
            <person name="Macias A.M."/>
            <person name="Hajek A.E."/>
            <person name="De Bivort B.L."/>
            <person name="Kasson M.T."/>
            <person name="De Fine Licht H.H."/>
            <person name="Stajich J.E."/>
        </authorList>
    </citation>
    <scope>NUCLEOTIDE SEQUENCE</scope>
    <source>
        <strain evidence="1">Berkeley</strain>
    </source>
</reference>
<protein>
    <submittedName>
        <fullName evidence="1">Uncharacterized protein</fullName>
    </submittedName>
</protein>
<dbReference type="EMBL" id="QTSX02005693">
    <property type="protein sequence ID" value="KAJ9059193.1"/>
    <property type="molecule type" value="Genomic_DNA"/>
</dbReference>
<keyword evidence="2" id="KW-1185">Reference proteome</keyword>